<gene>
    <name evidence="1" type="ORF">SAMN05216378_1433</name>
</gene>
<keyword evidence="2" id="KW-1185">Reference proteome</keyword>
<evidence type="ECO:0000313" key="2">
    <source>
        <dbReference type="Proteomes" id="UP000198855"/>
    </source>
</evidence>
<dbReference type="RefSeq" id="WP_091182700.1">
    <property type="nucleotide sequence ID" value="NZ_FOMT01000001.1"/>
</dbReference>
<proteinExistence type="predicted"/>
<protein>
    <submittedName>
        <fullName evidence="1">Uncharacterized protein</fullName>
    </submittedName>
</protein>
<accession>A0A1I1V7G9</accession>
<reference evidence="2" key="1">
    <citation type="submission" date="2016-10" db="EMBL/GenBank/DDBJ databases">
        <authorList>
            <person name="Varghese N."/>
            <person name="Submissions S."/>
        </authorList>
    </citation>
    <scope>NUCLEOTIDE SEQUENCE [LARGE SCALE GENOMIC DNA]</scope>
    <source>
        <strain evidence="2">CGMCC 1.10784</strain>
    </source>
</reference>
<dbReference type="AlphaFoldDB" id="A0A1I1V7G9"/>
<evidence type="ECO:0000313" key="1">
    <source>
        <dbReference type="EMBL" id="SFD78952.1"/>
    </source>
</evidence>
<organism evidence="1 2">
    <name type="scientific">Paenibacillus catalpae</name>
    <dbReference type="NCBI Taxonomy" id="1045775"/>
    <lineage>
        <taxon>Bacteria</taxon>
        <taxon>Bacillati</taxon>
        <taxon>Bacillota</taxon>
        <taxon>Bacilli</taxon>
        <taxon>Bacillales</taxon>
        <taxon>Paenibacillaceae</taxon>
        <taxon>Paenibacillus</taxon>
    </lineage>
</organism>
<sequence>MDLLKGIGKLAGDFTGRVLGGTVRVAGELVHSDYIKEIGNDVERVTAKTGELAGQAASGVWDVGAGLISADKRQAKNGFDDLGDAVTTTVRGAGQGIEYVVESGKDVVTGLKENDKQLIKDGAKKLGKAAAVSIIAVGVIDIVDGPDGMDTSETT</sequence>
<dbReference type="STRING" id="1045775.SAMN05216378_1433"/>
<name>A0A1I1V7G9_9BACL</name>
<dbReference type="Proteomes" id="UP000198855">
    <property type="component" value="Unassembled WGS sequence"/>
</dbReference>
<dbReference type="EMBL" id="FOMT01000001">
    <property type="protein sequence ID" value="SFD78952.1"/>
    <property type="molecule type" value="Genomic_DNA"/>
</dbReference>
<dbReference type="OrthoDB" id="2186822at2"/>